<feature type="domain" description="Glutamate synthase" evidence="4">
    <location>
        <begin position="140"/>
        <end position="465"/>
    </location>
</feature>
<name>A0A1Y5FHA8_9BACT</name>
<accession>A0A1Y5FHA8</accession>
<gene>
    <name evidence="5" type="ORF">A9Q84_00770</name>
</gene>
<evidence type="ECO:0000256" key="2">
    <source>
        <dbReference type="PIRNR" id="PIRNR006429"/>
    </source>
</evidence>
<evidence type="ECO:0000256" key="3">
    <source>
        <dbReference type="SAM" id="Phobius"/>
    </source>
</evidence>
<feature type="transmembrane region" description="Helical" evidence="3">
    <location>
        <begin position="12"/>
        <end position="31"/>
    </location>
</feature>
<organism evidence="5 6">
    <name type="scientific">Halobacteriovorax marinus</name>
    <dbReference type="NCBI Taxonomy" id="97084"/>
    <lineage>
        <taxon>Bacteria</taxon>
        <taxon>Pseudomonadati</taxon>
        <taxon>Bdellovibrionota</taxon>
        <taxon>Bacteriovoracia</taxon>
        <taxon>Bacteriovoracales</taxon>
        <taxon>Halobacteriovoraceae</taxon>
        <taxon>Halobacteriovorax</taxon>
    </lineage>
</organism>
<keyword evidence="3" id="KW-0812">Transmembrane</keyword>
<dbReference type="Pfam" id="PF01645">
    <property type="entry name" value="Glu_synthase"/>
    <property type="match status" value="1"/>
</dbReference>
<keyword evidence="3" id="KW-0472">Membrane</keyword>
<dbReference type="EMBL" id="MAAO01000002">
    <property type="protein sequence ID" value="OUR99585.1"/>
    <property type="molecule type" value="Genomic_DNA"/>
</dbReference>
<dbReference type="PANTHER" id="PTHR43819">
    <property type="entry name" value="ARCHAEAL-TYPE GLUTAMATE SYNTHASE [NADPH]"/>
    <property type="match status" value="1"/>
</dbReference>
<dbReference type="SUPFAM" id="SSF51395">
    <property type="entry name" value="FMN-linked oxidoreductases"/>
    <property type="match status" value="1"/>
</dbReference>
<evidence type="ECO:0000313" key="5">
    <source>
        <dbReference type="EMBL" id="OUR99585.1"/>
    </source>
</evidence>
<evidence type="ECO:0000259" key="4">
    <source>
        <dbReference type="Pfam" id="PF01645"/>
    </source>
</evidence>
<proteinExistence type="inferred from homology"/>
<dbReference type="AlphaFoldDB" id="A0A1Y5FHA8"/>
<dbReference type="Gene3D" id="3.20.20.70">
    <property type="entry name" value="Aldolase class I"/>
    <property type="match status" value="1"/>
</dbReference>
<comment type="similarity">
    <text evidence="1 2">Belongs to the glutamate synthase family.</text>
</comment>
<dbReference type="PANTHER" id="PTHR43819:SF1">
    <property type="entry name" value="ARCHAEAL-TYPE GLUTAMATE SYNTHASE [NADPH]"/>
    <property type="match status" value="1"/>
</dbReference>
<comment type="caution">
    <text evidence="5">The sequence shown here is derived from an EMBL/GenBank/DDBJ whole genome shotgun (WGS) entry which is preliminary data.</text>
</comment>
<dbReference type="GO" id="GO:0006537">
    <property type="term" value="P:glutamate biosynthetic process"/>
    <property type="evidence" value="ECO:0007669"/>
    <property type="project" value="InterPro"/>
</dbReference>
<dbReference type="PIRSF" id="PIRSF006429">
    <property type="entry name" value="GOGAT_lg_2"/>
    <property type="match status" value="1"/>
</dbReference>
<dbReference type="CDD" id="cd02808">
    <property type="entry name" value="GltS_FMN"/>
    <property type="match status" value="1"/>
</dbReference>
<protein>
    <submittedName>
        <fullName evidence="5">FMN-binding glutamate synthase family protein</fullName>
    </submittedName>
</protein>
<dbReference type="Proteomes" id="UP000196531">
    <property type="component" value="Unassembled WGS sequence"/>
</dbReference>
<keyword evidence="3" id="KW-1133">Transmembrane helix</keyword>
<dbReference type="InterPro" id="IPR013785">
    <property type="entry name" value="Aldolase_TIM"/>
</dbReference>
<evidence type="ECO:0000256" key="1">
    <source>
        <dbReference type="ARBA" id="ARBA00009716"/>
    </source>
</evidence>
<evidence type="ECO:0000313" key="6">
    <source>
        <dbReference type="Proteomes" id="UP000196531"/>
    </source>
</evidence>
<dbReference type="GO" id="GO:0015930">
    <property type="term" value="F:glutamate synthase activity"/>
    <property type="evidence" value="ECO:0007669"/>
    <property type="project" value="InterPro"/>
</dbReference>
<dbReference type="InterPro" id="IPR024188">
    <property type="entry name" value="GltB"/>
</dbReference>
<dbReference type="InterPro" id="IPR002932">
    <property type="entry name" value="Glu_synthdom"/>
</dbReference>
<sequence length="524" mass="58181">MINLITTHPWISLIVGSFLLFSLVFIFDVFVQKKYAVLHNFPVFGHLRYILMMIGPEMRQYWVANDKEEQPFNRSERDWIYASAEDENNTFGFGTSEVIYSIGYPIIKNAGLPLADSRVYKDENNPMALPCLKVMGEFNKRKKMFRPASIVNISGMSFGSLGEKAIKSLNLGAKLAGCYHNTGEGSISDYHKMGGDIMWQLGTGYFGCRDEFGKFSLEILREKVADTPQVRAIEIKLSQGAKPGKGGILPGAKVTAEIARVRGIPQGVDCLSPNSHSEFSSPGELIDFIELIAEATGLPVGIKAAIGQDEFWIELASLMKERGEGPDFITVDGGEGGTGAAPLTFADHVSLPFKLGFSRVFKLFQEKGLSKRVVWIGSGKLGFPDRTIVAMTMGCDIVHIAREAMLSIGCIQAQQCHSGHCPAGITTQNKWLQGGVNPEVKAKNFQNYIYHFRKELIQISHAAGYEHPGQFRPEDIEFSAGVNLFKNVEEIFSYRKDPLSFTSMEDLLTENERDRVPPRLRKLG</sequence>
<reference evidence="6" key="1">
    <citation type="journal article" date="2017" name="Proc. Natl. Acad. Sci. U.S.A.">
        <title>Simulation of Deepwater Horizon oil plume reveals substrate specialization within a complex community of hydrocarbon-degraders.</title>
        <authorList>
            <person name="Hu P."/>
            <person name="Dubinsky E.A."/>
            <person name="Probst A.J."/>
            <person name="Wang J."/>
            <person name="Sieber C.M.K."/>
            <person name="Tom L.M."/>
            <person name="Gardinali P."/>
            <person name="Banfield J.F."/>
            <person name="Atlas R.M."/>
            <person name="Andersen G.L."/>
        </authorList>
    </citation>
    <scope>NUCLEOTIDE SEQUENCE [LARGE SCALE GENOMIC DNA]</scope>
</reference>